<comment type="catalytic activity">
    <reaction evidence="4 5">
        <text>L-cysteine + L-glutamate + ATP = gamma-L-glutamyl-L-cysteine + ADP + phosphate + H(+)</text>
        <dbReference type="Rhea" id="RHEA:13285"/>
        <dbReference type="ChEBI" id="CHEBI:15378"/>
        <dbReference type="ChEBI" id="CHEBI:29985"/>
        <dbReference type="ChEBI" id="CHEBI:30616"/>
        <dbReference type="ChEBI" id="CHEBI:35235"/>
        <dbReference type="ChEBI" id="CHEBI:43474"/>
        <dbReference type="ChEBI" id="CHEBI:58173"/>
        <dbReference type="ChEBI" id="CHEBI:456216"/>
        <dbReference type="EC" id="6.3.2.2"/>
    </reaction>
</comment>
<dbReference type="EMBL" id="CP045851">
    <property type="protein sequence ID" value="QGG94754.1"/>
    <property type="molecule type" value="Genomic_DNA"/>
</dbReference>
<dbReference type="PANTHER" id="PTHR36510">
    <property type="entry name" value="GLUTAMATE--CYSTEINE LIGASE 2-RELATED"/>
    <property type="match status" value="1"/>
</dbReference>
<evidence type="ECO:0000256" key="4">
    <source>
        <dbReference type="ARBA" id="ARBA00048819"/>
    </source>
</evidence>
<dbReference type="GO" id="GO:0005524">
    <property type="term" value="F:ATP binding"/>
    <property type="evidence" value="ECO:0007669"/>
    <property type="project" value="UniProtKB-KW"/>
</dbReference>
<dbReference type="RefSeq" id="WP_153758860.1">
    <property type="nucleotide sequence ID" value="NZ_CP045851.1"/>
</dbReference>
<dbReference type="NCBIfam" id="TIGR02050">
    <property type="entry name" value="gshA_cyan_rel"/>
    <property type="match status" value="1"/>
</dbReference>
<dbReference type="GO" id="GO:0042398">
    <property type="term" value="P:modified amino acid biosynthetic process"/>
    <property type="evidence" value="ECO:0007669"/>
    <property type="project" value="InterPro"/>
</dbReference>
<dbReference type="InterPro" id="IPR011793">
    <property type="entry name" value="YbdK"/>
</dbReference>
<dbReference type="PANTHER" id="PTHR36510:SF1">
    <property type="entry name" value="GLUTAMATE--CYSTEINE LIGASE 2-RELATED"/>
    <property type="match status" value="1"/>
</dbReference>
<dbReference type="NCBIfam" id="NF010041">
    <property type="entry name" value="PRK13517.1-1"/>
    <property type="match status" value="1"/>
</dbReference>
<dbReference type="Proteomes" id="UP000334019">
    <property type="component" value="Chromosome"/>
</dbReference>
<dbReference type="InterPro" id="IPR050141">
    <property type="entry name" value="GCL_type2/YbdK_subfam"/>
</dbReference>
<proteinExistence type="inferred from homology"/>
<dbReference type="SUPFAM" id="SSF55931">
    <property type="entry name" value="Glutamine synthetase/guanido kinase"/>
    <property type="match status" value="1"/>
</dbReference>
<evidence type="ECO:0000256" key="3">
    <source>
        <dbReference type="ARBA" id="ARBA00022840"/>
    </source>
</evidence>
<protein>
    <recommendedName>
        <fullName evidence="5">Putative glutamate--cysteine ligase 2</fullName>
        <ecNumber evidence="5">6.3.2.2</ecNumber>
    </recommendedName>
    <alternativeName>
        <fullName evidence="5">Gamma-glutamylcysteine synthetase 2</fullName>
        <shortName evidence="5">GCS 2</shortName>
        <shortName evidence="5">Gamma-GCS 2</shortName>
    </alternativeName>
</protein>
<keyword evidence="2 5" id="KW-0547">Nucleotide-binding</keyword>
<reference evidence="6 7" key="1">
    <citation type="submission" date="2019-11" db="EMBL/GenBank/DDBJ databases">
        <authorList>
            <person name="He Y."/>
        </authorList>
    </citation>
    <scope>NUCLEOTIDE SEQUENCE [LARGE SCALE GENOMIC DNA]</scope>
    <source>
        <strain evidence="6 7">SCSIO 58843</strain>
    </source>
</reference>
<evidence type="ECO:0000313" key="6">
    <source>
        <dbReference type="EMBL" id="QGG94754.1"/>
    </source>
</evidence>
<dbReference type="KEGG" id="atq:GH723_06310"/>
<dbReference type="HAMAP" id="MF_01609">
    <property type="entry name" value="Glu_cys_ligase_2"/>
    <property type="match status" value="1"/>
</dbReference>
<comment type="similarity">
    <text evidence="5">Belongs to the glutamate--cysteine ligase type 2 family. YbdK subfamily.</text>
</comment>
<dbReference type="Gene3D" id="3.30.590.20">
    <property type="match status" value="1"/>
</dbReference>
<dbReference type="Pfam" id="PF04107">
    <property type="entry name" value="GCS2"/>
    <property type="match status" value="1"/>
</dbReference>
<evidence type="ECO:0000313" key="7">
    <source>
        <dbReference type="Proteomes" id="UP000334019"/>
    </source>
</evidence>
<gene>
    <name evidence="6" type="ORF">GH723_06310</name>
</gene>
<evidence type="ECO:0000256" key="5">
    <source>
        <dbReference type="HAMAP-Rule" id="MF_01609"/>
    </source>
</evidence>
<dbReference type="InterPro" id="IPR006336">
    <property type="entry name" value="GCS2"/>
</dbReference>
<keyword evidence="7" id="KW-1185">Reference proteome</keyword>
<keyword evidence="1 5" id="KW-0436">Ligase</keyword>
<sequence>MHDPHITLGVEEEFFLVDRESGALACRTPELVEQAGEALGSVVTSELILCQIETATPVCATLDELRYELDRQRTALAKVADAHGLGVLAAGTHPVSGWREQEVDQEVVRYAELAERYRHLAHRQIICGCHVHLGLGERSEEIRVMNQLLGWLPTLVALSASSPFWQGADTGYSAYRVEMWGGWPTAGFPPVVEDRAAFDRTVEQLVQVDAITDASNLYWYARPSLRHPTLEVRPCDTMTELDDVVAVSGLIRGMAATALGSAGISVPHERSVLDAAMWRAARFGLEEQLVDPLFVRLRPAAEVVEHLLDWARPGLEQHADAERVEEGTRRIVERGTGAARQREVLERTGDLVEVTRSLLL</sequence>
<comment type="function">
    <text evidence="5">ATP-dependent carboxylate-amine ligase which exhibits weak glutamate--cysteine ligase activity.</text>
</comment>
<evidence type="ECO:0000256" key="1">
    <source>
        <dbReference type="ARBA" id="ARBA00022598"/>
    </source>
</evidence>
<dbReference type="InterPro" id="IPR014746">
    <property type="entry name" value="Gln_synth/guanido_kin_cat_dom"/>
</dbReference>
<dbReference type="AlphaFoldDB" id="A0A5Q2RGJ5"/>
<keyword evidence="3 5" id="KW-0067">ATP-binding</keyword>
<dbReference type="EC" id="6.3.2.2" evidence="5"/>
<name>A0A5Q2RGJ5_9ACTN</name>
<dbReference type="GO" id="GO:0004357">
    <property type="term" value="F:glutamate-cysteine ligase activity"/>
    <property type="evidence" value="ECO:0007669"/>
    <property type="project" value="UniProtKB-EC"/>
</dbReference>
<accession>A0A5Q2RGJ5</accession>
<evidence type="ECO:0000256" key="2">
    <source>
        <dbReference type="ARBA" id="ARBA00022741"/>
    </source>
</evidence>
<organism evidence="6 7">
    <name type="scientific">Actinomarinicola tropica</name>
    <dbReference type="NCBI Taxonomy" id="2789776"/>
    <lineage>
        <taxon>Bacteria</taxon>
        <taxon>Bacillati</taxon>
        <taxon>Actinomycetota</taxon>
        <taxon>Acidimicrobiia</taxon>
        <taxon>Acidimicrobiales</taxon>
        <taxon>Iamiaceae</taxon>
        <taxon>Actinomarinicola</taxon>
    </lineage>
</organism>